<protein>
    <submittedName>
        <fullName evidence="2">Uncharacterized protein</fullName>
    </submittedName>
</protein>
<organism evidence="2 3">
    <name type="scientific">Cyclostephanos tholiformis</name>
    <dbReference type="NCBI Taxonomy" id="382380"/>
    <lineage>
        <taxon>Eukaryota</taxon>
        <taxon>Sar</taxon>
        <taxon>Stramenopiles</taxon>
        <taxon>Ochrophyta</taxon>
        <taxon>Bacillariophyta</taxon>
        <taxon>Coscinodiscophyceae</taxon>
        <taxon>Thalassiosirophycidae</taxon>
        <taxon>Stephanodiscales</taxon>
        <taxon>Stephanodiscaceae</taxon>
        <taxon>Cyclostephanos</taxon>
    </lineage>
</organism>
<feature type="region of interest" description="Disordered" evidence="1">
    <location>
        <begin position="22"/>
        <end position="44"/>
    </location>
</feature>
<evidence type="ECO:0000256" key="1">
    <source>
        <dbReference type="SAM" id="MobiDB-lite"/>
    </source>
</evidence>
<dbReference type="EMBL" id="JALLPB020000252">
    <property type="protein sequence ID" value="KAL3811573.1"/>
    <property type="molecule type" value="Genomic_DNA"/>
</dbReference>
<evidence type="ECO:0000313" key="2">
    <source>
        <dbReference type="EMBL" id="KAL3811573.1"/>
    </source>
</evidence>
<feature type="region of interest" description="Disordered" evidence="1">
    <location>
        <begin position="124"/>
        <end position="145"/>
    </location>
</feature>
<reference evidence="2 3" key="1">
    <citation type="submission" date="2024-10" db="EMBL/GenBank/DDBJ databases">
        <title>Updated reference genomes for cyclostephanoid diatoms.</title>
        <authorList>
            <person name="Roberts W.R."/>
            <person name="Alverson A.J."/>
        </authorList>
    </citation>
    <scope>NUCLEOTIDE SEQUENCE [LARGE SCALE GENOMIC DNA]</scope>
    <source>
        <strain evidence="2 3">AJA228-03</strain>
    </source>
</reference>
<keyword evidence="3" id="KW-1185">Reference proteome</keyword>
<name>A0ABD3RFE9_9STRA</name>
<evidence type="ECO:0000313" key="3">
    <source>
        <dbReference type="Proteomes" id="UP001530377"/>
    </source>
</evidence>
<feature type="region of interest" description="Disordered" evidence="1">
    <location>
        <begin position="227"/>
        <end position="258"/>
    </location>
</feature>
<accession>A0ABD3RFE9</accession>
<dbReference type="Proteomes" id="UP001530377">
    <property type="component" value="Unassembled WGS sequence"/>
</dbReference>
<feature type="compositionally biased region" description="Polar residues" evidence="1">
    <location>
        <begin position="229"/>
        <end position="239"/>
    </location>
</feature>
<dbReference type="AlphaFoldDB" id="A0ABD3RFE9"/>
<proteinExistence type="predicted"/>
<sequence length="893" mass="99197">MDEHSRRIFSQQIAEVLRLKDEEEAEERDRLRTPSSNSRSLGIDDEGKQWDRLRSTYVELCHDYPIVSGGDEDCRRLAKALIPRQSLSNVLIPGNDKRNGNKLALSSRLVNGVLQATARIGEKTMASSPLQSGEIETEREPMFGPSKITTPEGYAEMAFAIFVEGPYRCIQQADNMQTASSFLGSFQPPDISRDGIGGEDRSRLADEAAAKIISGIENIEIEGKENLQDDANSSSSSAIPPQKYGKSTRPTSYQDDDSLKEVFAEDSDPDDYMYESYSSSYSAMSDLREIFGEKPTLDNFDIFGDIHEVGFDPLKLSEPCGANRTFDGARKSIHYLLSKLSYGTLAFGSLSSRAWSEGGMSESLADLSFILLLEISSRNQGDTGKPNSLLHPVHHDGLDASDYDIATLWERPFFTLRDRALDENHGHDALPSFLQLVTAFLSHSEPKSTYSSPVAISHLGKSFPVVATVGISSLAMICSSKEMISASSGRICATSAWSVCPREEIKKAITSSLYSLTRIVECTSHKKTIYAKRKTADICKYESAQEKSLWIRIVVCIIQIVEYLTNLQARFDFQPLFEGGGIRQRTLSKSDAQAISDSGLFREMLSMYLATRDKEETSNKEKPIAKNVVRMQLLRTIFTLSTQSPEVLGKYAMRFPDFVKEVTSSTFMDNNLVDGILWTSFGSSILLENISDPANTSRLKLRENSKSIAKGPLIKATSLADRSIIGFVTMCNSTKKSLNDFKRCVLFSEEHDLGDEQKKKIDECKIALDDIKMLSNCFTTCPVVAEMWLDSLKRKEGAKTEAEEQVAELKSVLANLPSFPVEELYILHPGHKKDDDVNSGELEEADCQKIQTMKQFRKNYIATVASVRSCVKVIALALESQHISGSHSSSKTD</sequence>
<gene>
    <name evidence="2" type="ORF">ACHAXA_006858</name>
</gene>
<feature type="compositionally biased region" description="Basic and acidic residues" evidence="1">
    <location>
        <begin position="22"/>
        <end position="32"/>
    </location>
</feature>
<comment type="caution">
    <text evidence="2">The sequence shown here is derived from an EMBL/GenBank/DDBJ whole genome shotgun (WGS) entry which is preliminary data.</text>
</comment>